<dbReference type="Proteomes" id="UP000324133">
    <property type="component" value="Unassembled WGS sequence"/>
</dbReference>
<dbReference type="RefSeq" id="WP_149090036.1">
    <property type="nucleotide sequence ID" value="NZ_VKKY01000001.1"/>
</dbReference>
<feature type="signal peptide" evidence="1">
    <location>
        <begin position="1"/>
        <end position="21"/>
    </location>
</feature>
<accession>A0A5B6TJ13</accession>
<evidence type="ECO:0000313" key="2">
    <source>
        <dbReference type="EMBL" id="KAA3440401.1"/>
    </source>
</evidence>
<sequence length="332" mass="37488">MKTFFSSVLLLSVLLVQTACMRAYEPIASSDRLSSLPTPGHSQEVEVFFPGERPTDTAYVKIAVVEEKAEGEVAYAKLVEQLRNKAQKQGLDAILILGKTQGTQLKNDATLFEVILEIASGDEIKDNYYSVTTHELSAVGIKYKRNLQYLPQYVQSKRLYALEQGQELLLATVAVDHLGQDQKVTYQNVNDTPTYQGFVHRYSLDHLLKEQGPKWHYLEENGLVVRRKLMSLDGSGPIKNIKISYNAAQLPEKLEIRHPVMAQPEILTITYNAQGQVTQKLIYRNKQLVLQETNTYDAAGKLVSTLHEKVQHGAVLPFLKTVYDYYNLLSLN</sequence>
<gene>
    <name evidence="2" type="ORF">FOA19_07045</name>
</gene>
<reference evidence="2 3" key="1">
    <citation type="submission" date="2019-07" db="EMBL/GenBank/DDBJ databases">
        <title>Rufibacter sp. nov., isolated from lake sediment.</title>
        <authorList>
            <person name="Qu J.-H."/>
        </authorList>
    </citation>
    <scope>NUCLEOTIDE SEQUENCE [LARGE SCALE GENOMIC DNA]</scope>
    <source>
        <strain evidence="2 3">NBS58-1</strain>
    </source>
</reference>
<name>A0A5B6TJ13_9BACT</name>
<evidence type="ECO:0000313" key="3">
    <source>
        <dbReference type="Proteomes" id="UP000324133"/>
    </source>
</evidence>
<proteinExistence type="predicted"/>
<dbReference type="AlphaFoldDB" id="A0A5B6TJ13"/>
<protein>
    <submittedName>
        <fullName evidence="2">Uncharacterized protein</fullName>
    </submittedName>
</protein>
<keyword evidence="1" id="KW-0732">Signal</keyword>
<dbReference type="EMBL" id="VKKY01000001">
    <property type="protein sequence ID" value="KAA3440401.1"/>
    <property type="molecule type" value="Genomic_DNA"/>
</dbReference>
<keyword evidence="3" id="KW-1185">Reference proteome</keyword>
<organism evidence="2 3">
    <name type="scientific">Rufibacter hautae</name>
    <dbReference type="NCBI Taxonomy" id="2595005"/>
    <lineage>
        <taxon>Bacteria</taxon>
        <taxon>Pseudomonadati</taxon>
        <taxon>Bacteroidota</taxon>
        <taxon>Cytophagia</taxon>
        <taxon>Cytophagales</taxon>
        <taxon>Hymenobacteraceae</taxon>
        <taxon>Rufibacter</taxon>
    </lineage>
</organism>
<dbReference type="OrthoDB" id="848920at2"/>
<evidence type="ECO:0000256" key="1">
    <source>
        <dbReference type="SAM" id="SignalP"/>
    </source>
</evidence>
<comment type="caution">
    <text evidence="2">The sequence shown here is derived from an EMBL/GenBank/DDBJ whole genome shotgun (WGS) entry which is preliminary data.</text>
</comment>
<feature type="chain" id="PRO_5022729944" evidence="1">
    <location>
        <begin position="22"/>
        <end position="332"/>
    </location>
</feature>